<keyword evidence="4" id="KW-1185">Reference proteome</keyword>
<reference evidence="3" key="2">
    <citation type="journal article" date="2023" name="Int. J. Mol. Sci.">
        <title>De Novo Assembly and Annotation of 11 Diverse Shrub Willow (Salix) Genomes Reveals Novel Gene Organization in Sex-Linked Regions.</title>
        <authorList>
            <person name="Hyden B."/>
            <person name="Feng K."/>
            <person name="Yates T.B."/>
            <person name="Jawdy S."/>
            <person name="Cereghino C."/>
            <person name="Smart L.B."/>
            <person name="Muchero W."/>
        </authorList>
    </citation>
    <scope>NUCLEOTIDE SEQUENCE [LARGE SCALE GENOMIC DNA]</scope>
    <source>
        <tissue evidence="3">Shoot tip</tissue>
    </source>
</reference>
<protein>
    <submittedName>
        <fullName evidence="3">14-ALPHA-GLUCAN-BRANCHING ENZYME</fullName>
    </submittedName>
</protein>
<proteinExistence type="predicted"/>
<dbReference type="GO" id="GO:0003844">
    <property type="term" value="F:1,4-alpha-glucan branching enzyme activity"/>
    <property type="evidence" value="ECO:0007669"/>
    <property type="project" value="TreeGrafter"/>
</dbReference>
<feature type="region of interest" description="Disordered" evidence="1">
    <location>
        <begin position="1"/>
        <end position="20"/>
    </location>
</feature>
<feature type="domain" description="Glycoside hydrolase family 13 N-terminal" evidence="2">
    <location>
        <begin position="115"/>
        <end position="198"/>
    </location>
</feature>
<evidence type="ECO:0000313" key="3">
    <source>
        <dbReference type="EMBL" id="KAJ6742440.1"/>
    </source>
</evidence>
<gene>
    <name evidence="3" type="ORF">OIU85_016511</name>
</gene>
<dbReference type="InterPro" id="IPR013783">
    <property type="entry name" value="Ig-like_fold"/>
</dbReference>
<organism evidence="3 4">
    <name type="scientific">Salix viminalis</name>
    <name type="common">Common osier</name>
    <name type="synonym">Basket willow</name>
    <dbReference type="NCBI Taxonomy" id="40686"/>
    <lineage>
        <taxon>Eukaryota</taxon>
        <taxon>Viridiplantae</taxon>
        <taxon>Streptophyta</taxon>
        <taxon>Embryophyta</taxon>
        <taxon>Tracheophyta</taxon>
        <taxon>Spermatophyta</taxon>
        <taxon>Magnoliopsida</taxon>
        <taxon>eudicotyledons</taxon>
        <taxon>Gunneridae</taxon>
        <taxon>Pentapetalae</taxon>
        <taxon>rosids</taxon>
        <taxon>fabids</taxon>
        <taxon>Malpighiales</taxon>
        <taxon>Salicaceae</taxon>
        <taxon>Saliceae</taxon>
        <taxon>Salix</taxon>
    </lineage>
</organism>
<name>A0A9Q0ZPS1_SALVM</name>
<dbReference type="GO" id="GO:0005982">
    <property type="term" value="P:starch metabolic process"/>
    <property type="evidence" value="ECO:0007669"/>
    <property type="project" value="TreeGrafter"/>
</dbReference>
<dbReference type="InterPro" id="IPR014756">
    <property type="entry name" value="Ig_E-set"/>
</dbReference>
<evidence type="ECO:0000256" key="1">
    <source>
        <dbReference type="SAM" id="MobiDB-lite"/>
    </source>
</evidence>
<dbReference type="PANTHER" id="PTHR43651:SF3">
    <property type="entry name" value="1,4-ALPHA-GLUCAN-BRANCHING ENZYME"/>
    <property type="match status" value="1"/>
</dbReference>
<comment type="caution">
    <text evidence="3">The sequence shown here is derived from an EMBL/GenBank/DDBJ whole genome shotgun (WGS) entry which is preliminary data.</text>
</comment>
<dbReference type="AlphaFoldDB" id="A0A9Q0ZPS1"/>
<dbReference type="GO" id="GO:0005737">
    <property type="term" value="C:cytoplasm"/>
    <property type="evidence" value="ECO:0007669"/>
    <property type="project" value="TreeGrafter"/>
</dbReference>
<dbReference type="EMBL" id="JAPFFL010000002">
    <property type="protein sequence ID" value="KAJ6742440.1"/>
    <property type="molecule type" value="Genomic_DNA"/>
</dbReference>
<dbReference type="OrthoDB" id="1699627at2759"/>
<dbReference type="Proteomes" id="UP001151529">
    <property type="component" value="Chromosome 6"/>
</dbReference>
<reference evidence="3" key="1">
    <citation type="submission" date="2022-11" db="EMBL/GenBank/DDBJ databases">
        <authorList>
            <person name="Hyden B.L."/>
            <person name="Feng K."/>
            <person name="Yates T."/>
            <person name="Jawdy S."/>
            <person name="Smart L.B."/>
            <person name="Muchero W."/>
        </authorList>
    </citation>
    <scope>NUCLEOTIDE SEQUENCE</scope>
    <source>
        <tissue evidence="3">Shoot tip</tissue>
    </source>
</reference>
<dbReference type="Pfam" id="PF02922">
    <property type="entry name" value="CBM_48"/>
    <property type="match status" value="1"/>
</dbReference>
<dbReference type="CDD" id="cd02854">
    <property type="entry name" value="E_set_GBE_euk_N"/>
    <property type="match status" value="1"/>
</dbReference>
<evidence type="ECO:0000313" key="4">
    <source>
        <dbReference type="Proteomes" id="UP001151529"/>
    </source>
</evidence>
<dbReference type="GO" id="GO:0004553">
    <property type="term" value="F:hydrolase activity, hydrolyzing O-glycosyl compounds"/>
    <property type="evidence" value="ECO:0007669"/>
    <property type="project" value="InterPro"/>
</dbReference>
<accession>A0A9Q0ZPS1</accession>
<dbReference type="PANTHER" id="PTHR43651">
    <property type="entry name" value="1,4-ALPHA-GLUCAN-BRANCHING ENZYME"/>
    <property type="match status" value="1"/>
</dbReference>
<dbReference type="SUPFAM" id="SSF81296">
    <property type="entry name" value="E set domains"/>
    <property type="match status" value="1"/>
</dbReference>
<sequence length="277" mass="31355">MEDNQIVEDKEKQETSAPLSESIIIGKSEAKARFIPPPGSGQKIYEIDPSLTGFRQHLDYRAIPMNPSAICFSSKKDLIYDMIVKSSCKVEYKKIREEIDKYEGGLEVFSRGYEKLGFTRSETGITYREWAPGAKSAALIGDFNNWNPNADVMTQNEFGVWEVFLPNNADGSSPIPHGSRVKIRMDTPSGMKDSIPAWIKFSVQAPGEIPYNGIYYDPPEEVSKFKTVRLSHKGPNIISIFTDRLKGKKAFQRSLDLGEFFSIKDEECKEDWLCLDE</sequence>
<dbReference type="InterPro" id="IPR004193">
    <property type="entry name" value="Glyco_hydro_13_N"/>
</dbReference>
<dbReference type="Gene3D" id="2.60.40.10">
    <property type="entry name" value="Immunoglobulins"/>
    <property type="match status" value="1"/>
</dbReference>
<dbReference type="FunFam" id="2.60.40.10:FF:000250">
    <property type="entry name" value="1,4-alpha-glucan-branching enzyme, chloroplastic/amyloplastic"/>
    <property type="match status" value="1"/>
</dbReference>
<evidence type="ECO:0000259" key="2">
    <source>
        <dbReference type="Pfam" id="PF02922"/>
    </source>
</evidence>